<dbReference type="Gene3D" id="3.40.50.1000">
    <property type="entry name" value="HAD superfamily/HAD-like"/>
    <property type="match status" value="1"/>
</dbReference>
<dbReference type="PANTHER" id="PTHR43294">
    <property type="entry name" value="SODIUM/POTASSIUM-TRANSPORTING ATPASE SUBUNIT ALPHA"/>
    <property type="match status" value="1"/>
</dbReference>
<feature type="transmembrane region" description="Helical" evidence="10">
    <location>
        <begin position="87"/>
        <end position="107"/>
    </location>
</feature>
<feature type="region of interest" description="Disordered" evidence="9">
    <location>
        <begin position="633"/>
        <end position="671"/>
    </location>
</feature>
<dbReference type="PROSITE" id="PS00154">
    <property type="entry name" value="ATPASE_E1_E2"/>
    <property type="match status" value="1"/>
</dbReference>
<dbReference type="InterPro" id="IPR050510">
    <property type="entry name" value="Cation_transp_ATPase_P-type"/>
</dbReference>
<dbReference type="PRINTS" id="PR00119">
    <property type="entry name" value="CATATPASE"/>
</dbReference>
<evidence type="ECO:0000256" key="1">
    <source>
        <dbReference type="ARBA" id="ARBA00004651"/>
    </source>
</evidence>
<proteinExistence type="predicted"/>
<dbReference type="PRINTS" id="PR00121">
    <property type="entry name" value="NAKATPASE"/>
</dbReference>
<dbReference type="SUPFAM" id="SSF81653">
    <property type="entry name" value="Calcium ATPase, transduction domain A"/>
    <property type="match status" value="1"/>
</dbReference>
<evidence type="ECO:0000313" key="13">
    <source>
        <dbReference type="Proteomes" id="UP000566819"/>
    </source>
</evidence>
<evidence type="ECO:0000313" key="12">
    <source>
        <dbReference type="EMBL" id="KAF4626858.1"/>
    </source>
</evidence>
<dbReference type="Proteomes" id="UP000566819">
    <property type="component" value="Unassembled WGS sequence"/>
</dbReference>
<dbReference type="PANTHER" id="PTHR43294:SF21">
    <property type="entry name" value="CATION TRANSPORTING ATPASE"/>
    <property type="match status" value="1"/>
</dbReference>
<evidence type="ECO:0000256" key="6">
    <source>
        <dbReference type="ARBA" id="ARBA00022967"/>
    </source>
</evidence>
<evidence type="ECO:0000256" key="2">
    <source>
        <dbReference type="ARBA" id="ARBA00022475"/>
    </source>
</evidence>
<dbReference type="InterPro" id="IPR059000">
    <property type="entry name" value="ATPase_P-type_domA"/>
</dbReference>
<keyword evidence="5" id="KW-0067">ATP-binding</keyword>
<dbReference type="GO" id="GO:0005391">
    <property type="term" value="F:P-type sodium:potassium-exchanging transporter activity"/>
    <property type="evidence" value="ECO:0007669"/>
    <property type="project" value="TreeGrafter"/>
</dbReference>
<dbReference type="Pfam" id="PF00689">
    <property type="entry name" value="Cation_ATPase_C"/>
    <property type="match status" value="1"/>
</dbReference>
<dbReference type="InterPro" id="IPR023298">
    <property type="entry name" value="ATPase_P-typ_TM_dom_sf"/>
</dbReference>
<dbReference type="SUPFAM" id="SSF81660">
    <property type="entry name" value="Metal cation-transporting ATPase, ATP-binding domain N"/>
    <property type="match status" value="1"/>
</dbReference>
<name>A0A8H4RC73_9HELO</name>
<dbReference type="OrthoDB" id="158672at2759"/>
<reference evidence="12 13" key="1">
    <citation type="submission" date="2020-03" db="EMBL/GenBank/DDBJ databases">
        <title>Draft Genome Sequence of Cudoniella acicularis.</title>
        <authorList>
            <person name="Buettner E."/>
            <person name="Kellner H."/>
        </authorList>
    </citation>
    <scope>NUCLEOTIDE SEQUENCE [LARGE SCALE GENOMIC DNA]</scope>
    <source>
        <strain evidence="12 13">DSM 108380</strain>
    </source>
</reference>
<keyword evidence="6" id="KW-1278">Translocase</keyword>
<feature type="transmembrane region" description="Helical" evidence="10">
    <location>
        <begin position="815"/>
        <end position="839"/>
    </location>
</feature>
<dbReference type="NCBIfam" id="TIGR01494">
    <property type="entry name" value="ATPase_P-type"/>
    <property type="match status" value="2"/>
</dbReference>
<dbReference type="Gene3D" id="1.20.1110.10">
    <property type="entry name" value="Calcium-transporting ATPase, transmembrane domain"/>
    <property type="match status" value="1"/>
</dbReference>
<evidence type="ECO:0000256" key="5">
    <source>
        <dbReference type="ARBA" id="ARBA00022840"/>
    </source>
</evidence>
<feature type="transmembrane region" description="Helical" evidence="10">
    <location>
        <begin position="990"/>
        <end position="1008"/>
    </location>
</feature>
<evidence type="ECO:0000256" key="9">
    <source>
        <dbReference type="SAM" id="MobiDB-lite"/>
    </source>
</evidence>
<dbReference type="EMBL" id="JAAMPI010001071">
    <property type="protein sequence ID" value="KAF4626858.1"/>
    <property type="molecule type" value="Genomic_DNA"/>
</dbReference>
<comment type="caution">
    <text evidence="12">The sequence shown here is derived from an EMBL/GenBank/DDBJ whole genome shotgun (WGS) entry which is preliminary data.</text>
</comment>
<dbReference type="Pfam" id="PF00122">
    <property type="entry name" value="E1-E2_ATPase"/>
    <property type="match status" value="1"/>
</dbReference>
<dbReference type="Pfam" id="PF00702">
    <property type="entry name" value="Hydrolase"/>
    <property type="match status" value="1"/>
</dbReference>
<dbReference type="SMART" id="SM00831">
    <property type="entry name" value="Cation_ATPase_N"/>
    <property type="match status" value="1"/>
</dbReference>
<dbReference type="InterPro" id="IPR023299">
    <property type="entry name" value="ATPase_P-typ_cyto_dom_N"/>
</dbReference>
<feature type="transmembrane region" description="Helical" evidence="10">
    <location>
        <begin position="269"/>
        <end position="285"/>
    </location>
</feature>
<accession>A0A8H4RC73</accession>
<protein>
    <recommendedName>
        <fullName evidence="11">Cation-transporting P-type ATPase N-terminal domain-containing protein</fullName>
    </recommendedName>
</protein>
<dbReference type="SFLD" id="SFLDG00002">
    <property type="entry name" value="C1.7:_P-type_atpase_like"/>
    <property type="match status" value="1"/>
</dbReference>
<organism evidence="12 13">
    <name type="scientific">Cudoniella acicularis</name>
    <dbReference type="NCBI Taxonomy" id="354080"/>
    <lineage>
        <taxon>Eukaryota</taxon>
        <taxon>Fungi</taxon>
        <taxon>Dikarya</taxon>
        <taxon>Ascomycota</taxon>
        <taxon>Pezizomycotina</taxon>
        <taxon>Leotiomycetes</taxon>
        <taxon>Helotiales</taxon>
        <taxon>Tricladiaceae</taxon>
        <taxon>Cudoniella</taxon>
    </lineage>
</organism>
<dbReference type="SFLD" id="SFLDF00027">
    <property type="entry name" value="p-type_atpase"/>
    <property type="match status" value="1"/>
</dbReference>
<dbReference type="Gene3D" id="3.40.1110.10">
    <property type="entry name" value="Calcium-transporting ATPase, cytoplasmic domain N"/>
    <property type="match status" value="1"/>
</dbReference>
<dbReference type="FunFam" id="3.40.1110.10:FF:000114">
    <property type="entry name" value="H /K ATPase alpha subunit, putative"/>
    <property type="match status" value="1"/>
</dbReference>
<keyword evidence="3 10" id="KW-0812">Transmembrane</keyword>
<feature type="transmembrane region" description="Helical" evidence="10">
    <location>
        <begin position="959"/>
        <end position="978"/>
    </location>
</feature>
<feature type="domain" description="Cation-transporting P-type ATPase N-terminal" evidence="11">
    <location>
        <begin position="35"/>
        <end position="108"/>
    </location>
</feature>
<dbReference type="SUPFAM" id="SSF81665">
    <property type="entry name" value="Calcium ATPase, transmembrane domain M"/>
    <property type="match status" value="1"/>
</dbReference>
<dbReference type="SUPFAM" id="SSF56784">
    <property type="entry name" value="HAD-like"/>
    <property type="match status" value="1"/>
</dbReference>
<dbReference type="GO" id="GO:0030007">
    <property type="term" value="P:intracellular potassium ion homeostasis"/>
    <property type="evidence" value="ECO:0007669"/>
    <property type="project" value="TreeGrafter"/>
</dbReference>
<feature type="transmembrane region" description="Helical" evidence="10">
    <location>
        <begin position="921"/>
        <end position="938"/>
    </location>
</feature>
<dbReference type="Gene3D" id="2.70.150.10">
    <property type="entry name" value="Calcium-transporting ATPase, cytoplasmic transduction domain A"/>
    <property type="match status" value="1"/>
</dbReference>
<dbReference type="InterPro" id="IPR023214">
    <property type="entry name" value="HAD_sf"/>
</dbReference>
<evidence type="ECO:0000259" key="11">
    <source>
        <dbReference type="SMART" id="SM00831"/>
    </source>
</evidence>
<gene>
    <name evidence="12" type="ORF">G7Y89_g11299</name>
</gene>
<dbReference type="GO" id="GO:0016887">
    <property type="term" value="F:ATP hydrolysis activity"/>
    <property type="evidence" value="ECO:0007669"/>
    <property type="project" value="InterPro"/>
</dbReference>
<evidence type="ECO:0000256" key="3">
    <source>
        <dbReference type="ARBA" id="ARBA00022692"/>
    </source>
</evidence>
<keyword evidence="2" id="KW-1003">Cell membrane</keyword>
<dbReference type="Pfam" id="PF00690">
    <property type="entry name" value="Cation_ATPase_N"/>
    <property type="match status" value="1"/>
</dbReference>
<dbReference type="GO" id="GO:0036376">
    <property type="term" value="P:sodium ion export across plasma membrane"/>
    <property type="evidence" value="ECO:0007669"/>
    <property type="project" value="TreeGrafter"/>
</dbReference>
<dbReference type="InterPro" id="IPR006068">
    <property type="entry name" value="ATPase_P-typ_cation-transptr_C"/>
</dbReference>
<feature type="transmembrane region" description="Helical" evidence="10">
    <location>
        <begin position="788"/>
        <end position="809"/>
    </location>
</feature>
<dbReference type="GO" id="GO:1902600">
    <property type="term" value="P:proton transmembrane transport"/>
    <property type="evidence" value="ECO:0007669"/>
    <property type="project" value="TreeGrafter"/>
</dbReference>
<dbReference type="GO" id="GO:0006883">
    <property type="term" value="P:intracellular sodium ion homeostasis"/>
    <property type="evidence" value="ECO:0007669"/>
    <property type="project" value="TreeGrafter"/>
</dbReference>
<evidence type="ECO:0000256" key="8">
    <source>
        <dbReference type="ARBA" id="ARBA00023136"/>
    </source>
</evidence>
<dbReference type="AlphaFoldDB" id="A0A8H4RC73"/>
<dbReference type="InterPro" id="IPR044492">
    <property type="entry name" value="P_typ_ATPase_HD_dom"/>
</dbReference>
<dbReference type="GO" id="GO:1990573">
    <property type="term" value="P:potassium ion import across plasma membrane"/>
    <property type="evidence" value="ECO:0007669"/>
    <property type="project" value="TreeGrafter"/>
</dbReference>
<sequence length="1029" mass="113076">MSPRIRWEAREEEAAHDGQPTVRRSLSINKFTTLDWHTISPEEILRRLSTNGTSGLFTDQVKRRLAEYGRNTLSPPPSHQFQQIFKYFFTGFGPILFIGSILVFVSWKPLGQPPAQANLALAIVLVGVFFIQAAFNAWQDWSSSRVMASITTMLPDKCLVMRDGAQAIVIASEIVPGDVLLIKAGNKLPADVRFLRTSSDAKFDRSILTGESLPLSGTADSTDDNYLETHCIGLQGTHCISGSGLGVVVSTGDATVFGRIAKLTNEPKPVCTVIGVVILWAVWLRKDHPEWINVPTLIVDIVSVAIAFLPVGLPIAVTASLTITANMMRKNKVLCKSLKTVETLGAVSVICSDKTGTLTKNKMLVMECTTGAEKITLESARAGTASSFATSGGNTNNAMFQLRLVAGLCNASEFDATTLNLPLHERKINGDATDQALLRFSESLGPVIQLRRFWKMNFELAFNSKNKFMIRTLSVSGKEGLDLALPPMEAKIFQPDEDMLLTIKGAPDVLIGRCTHFTASNGETHVLDDDIRRDMEEIKNQWSAQGRRVILLGRKVLSNQAIGFTASTSPGQFEMEIMKHARTGLTLVGLVAIEDPLRDEIPEVVTGDFALTAQAIAMQCGIISNPPNLIHDISALSSPGPDPDPDPESNKLAASEKPAATAHLSPPSDLSLPSVTSITLSGPEMMTLNENQWGQLCKYNEIVFARTTPEQKLRIVRELQSRAEVVAMTGDGVNDAPSLKAADIGIALGSGSDIAIEAADMVLLESFSAVVEAVQYGRVVFDNLKKTIVYLLPAGSFAELWPVITNVLFGLPQVLSSFLMIVICCFTDAAAATVLVYEVPETDVLLRKPRNLRSDRLVDWQLILQAYGFIGILETVSSFAMSYWYLQRNGIVFSDLWFKYGALPDGMDQAYYNAQLSKASSIYFVNLVVMQWFNLMAIRTRRLSIFQHPPAFNKNTQNLYLFPAIAFALCMAILWLYIPQLQVIIGTTDVPAEHFFLPAAFGVAVLLLDEWRKYILRKRPRGFIARCAW</sequence>
<dbReference type="SFLD" id="SFLDS00003">
    <property type="entry name" value="Haloacid_Dehalogenase"/>
    <property type="match status" value="1"/>
</dbReference>
<keyword evidence="8 10" id="KW-0472">Membrane</keyword>
<feature type="transmembrane region" description="Helical" evidence="10">
    <location>
        <begin position="860"/>
        <end position="886"/>
    </location>
</feature>
<dbReference type="InterPro" id="IPR001757">
    <property type="entry name" value="P_typ_ATPase"/>
</dbReference>
<dbReference type="InterPro" id="IPR018303">
    <property type="entry name" value="ATPase_P-typ_P_site"/>
</dbReference>
<dbReference type="Pfam" id="PF13246">
    <property type="entry name" value="Cation_ATPase"/>
    <property type="match status" value="1"/>
</dbReference>
<dbReference type="GO" id="GO:0005886">
    <property type="term" value="C:plasma membrane"/>
    <property type="evidence" value="ECO:0007669"/>
    <property type="project" value="UniProtKB-SubCell"/>
</dbReference>
<evidence type="ECO:0000256" key="4">
    <source>
        <dbReference type="ARBA" id="ARBA00022741"/>
    </source>
</evidence>
<dbReference type="InterPro" id="IPR008250">
    <property type="entry name" value="ATPase_P-typ_transduc_dom_A_sf"/>
</dbReference>
<dbReference type="FunFam" id="3.40.50.1000:FF:000001">
    <property type="entry name" value="Phospholipid-transporting ATPase IC"/>
    <property type="match status" value="1"/>
</dbReference>
<dbReference type="GO" id="GO:0005524">
    <property type="term" value="F:ATP binding"/>
    <property type="evidence" value="ECO:0007669"/>
    <property type="project" value="UniProtKB-KW"/>
</dbReference>
<evidence type="ECO:0000256" key="7">
    <source>
        <dbReference type="ARBA" id="ARBA00022989"/>
    </source>
</evidence>
<keyword evidence="13" id="KW-1185">Reference proteome</keyword>
<comment type="subcellular location">
    <subcellularLocation>
        <location evidence="1">Cell membrane</location>
        <topology evidence="1">Multi-pass membrane protein</topology>
    </subcellularLocation>
</comment>
<feature type="transmembrane region" description="Helical" evidence="10">
    <location>
        <begin position="119"/>
        <end position="138"/>
    </location>
</feature>
<keyword evidence="4" id="KW-0547">Nucleotide-binding</keyword>
<dbReference type="InterPro" id="IPR036412">
    <property type="entry name" value="HAD-like_sf"/>
</dbReference>
<feature type="transmembrane region" description="Helical" evidence="10">
    <location>
        <begin position="297"/>
        <end position="323"/>
    </location>
</feature>
<evidence type="ECO:0000256" key="10">
    <source>
        <dbReference type="SAM" id="Phobius"/>
    </source>
</evidence>
<dbReference type="InterPro" id="IPR004014">
    <property type="entry name" value="ATPase_P-typ_cation-transptr_N"/>
</dbReference>
<keyword evidence="7 10" id="KW-1133">Transmembrane helix</keyword>